<proteinExistence type="predicted"/>
<dbReference type="AlphaFoldDB" id="A0A8X6IJQ6"/>
<gene>
    <name evidence="1" type="ORF">TNCT_589281</name>
</gene>
<organism evidence="1 2">
    <name type="scientific">Trichonephila clavata</name>
    <name type="common">Joro spider</name>
    <name type="synonym">Nephila clavata</name>
    <dbReference type="NCBI Taxonomy" id="2740835"/>
    <lineage>
        <taxon>Eukaryota</taxon>
        <taxon>Metazoa</taxon>
        <taxon>Ecdysozoa</taxon>
        <taxon>Arthropoda</taxon>
        <taxon>Chelicerata</taxon>
        <taxon>Arachnida</taxon>
        <taxon>Araneae</taxon>
        <taxon>Araneomorphae</taxon>
        <taxon>Entelegynae</taxon>
        <taxon>Araneoidea</taxon>
        <taxon>Nephilidae</taxon>
        <taxon>Trichonephila</taxon>
    </lineage>
</organism>
<dbReference type="Proteomes" id="UP000887116">
    <property type="component" value="Unassembled WGS sequence"/>
</dbReference>
<keyword evidence="2" id="KW-1185">Reference proteome</keyword>
<sequence>MPVSTLSNLSAHQNLSKQNHFIIAGYGGDRNKVMGRFRDRNYQVIQNELLCFGCDFGRTIKLRTPQSRFLHGRLRLHGLDQVCCEGFTHRLKEMVLRYPILEVPICFQDKGKNLKFARIYLHIHKNSAFI</sequence>
<comment type="caution">
    <text evidence="1">The sequence shown here is derived from an EMBL/GenBank/DDBJ whole genome shotgun (WGS) entry which is preliminary data.</text>
</comment>
<evidence type="ECO:0000313" key="2">
    <source>
        <dbReference type="Proteomes" id="UP000887116"/>
    </source>
</evidence>
<accession>A0A8X6IJQ6</accession>
<name>A0A8X6IJQ6_TRICU</name>
<dbReference type="EMBL" id="BMAO01004615">
    <property type="protein sequence ID" value="GFQ95792.1"/>
    <property type="molecule type" value="Genomic_DNA"/>
</dbReference>
<protein>
    <submittedName>
        <fullName evidence="1">Uncharacterized protein</fullName>
    </submittedName>
</protein>
<reference evidence="1" key="1">
    <citation type="submission" date="2020-07" db="EMBL/GenBank/DDBJ databases">
        <title>Multicomponent nature underlies the extraordinary mechanical properties of spider dragline silk.</title>
        <authorList>
            <person name="Kono N."/>
            <person name="Nakamura H."/>
            <person name="Mori M."/>
            <person name="Yoshida Y."/>
            <person name="Ohtoshi R."/>
            <person name="Malay A.D."/>
            <person name="Moran D.A.P."/>
            <person name="Tomita M."/>
            <person name="Numata K."/>
            <person name="Arakawa K."/>
        </authorList>
    </citation>
    <scope>NUCLEOTIDE SEQUENCE</scope>
</reference>
<evidence type="ECO:0000313" key="1">
    <source>
        <dbReference type="EMBL" id="GFQ95792.1"/>
    </source>
</evidence>